<evidence type="ECO:0000256" key="1">
    <source>
        <dbReference type="ARBA" id="ARBA00004907"/>
    </source>
</evidence>
<dbReference type="HAMAP" id="MF_00211">
    <property type="entry name" value="TrpD"/>
    <property type="match status" value="1"/>
</dbReference>
<feature type="binding site" evidence="9">
    <location>
        <position position="238"/>
    </location>
    <ligand>
        <name>Mg(2+)</name>
        <dbReference type="ChEBI" id="CHEBI:18420"/>
        <label>2</label>
    </ligand>
</feature>
<dbReference type="Gene3D" id="1.20.970.10">
    <property type="entry name" value="Transferase, Pyrimidine Nucleoside Phosphorylase, Chain C"/>
    <property type="match status" value="1"/>
</dbReference>
<comment type="cofactor">
    <cofactor evidence="9">
        <name>Mg(2+)</name>
        <dbReference type="ChEBI" id="CHEBI:18420"/>
    </cofactor>
    <text evidence="9">Binds 2 magnesium ions per monomer.</text>
</comment>
<evidence type="ECO:0000256" key="4">
    <source>
        <dbReference type="ARBA" id="ARBA00022679"/>
    </source>
</evidence>
<evidence type="ECO:0000256" key="3">
    <source>
        <dbReference type="ARBA" id="ARBA00022676"/>
    </source>
</evidence>
<evidence type="ECO:0000313" key="12">
    <source>
        <dbReference type="EMBL" id="QGG95588.1"/>
    </source>
</evidence>
<keyword evidence="6 9" id="KW-0057">Aromatic amino acid biosynthesis</keyword>
<comment type="pathway">
    <text evidence="1 9">Amino-acid biosynthesis; L-tryptophan biosynthesis; L-tryptophan from chorismate: step 2/5.</text>
</comment>
<proteinExistence type="inferred from homology"/>
<accession>A0A5Q2RFH5</accession>
<keyword evidence="13" id="KW-1185">Reference proteome</keyword>
<dbReference type="GO" id="GO:0005829">
    <property type="term" value="C:cytosol"/>
    <property type="evidence" value="ECO:0007669"/>
    <property type="project" value="TreeGrafter"/>
</dbReference>
<feature type="binding site" evidence="9">
    <location>
        <position position="132"/>
    </location>
    <ligand>
        <name>5-phospho-alpha-D-ribose 1-diphosphate</name>
        <dbReference type="ChEBI" id="CHEBI:58017"/>
    </ligand>
</feature>
<dbReference type="InterPro" id="IPR036320">
    <property type="entry name" value="Glycosyl_Trfase_fam3_N_dom_sf"/>
</dbReference>
<comment type="catalytic activity">
    <reaction evidence="7 9">
        <text>N-(5-phospho-beta-D-ribosyl)anthranilate + diphosphate = 5-phospho-alpha-D-ribose 1-diphosphate + anthranilate</text>
        <dbReference type="Rhea" id="RHEA:11768"/>
        <dbReference type="ChEBI" id="CHEBI:16567"/>
        <dbReference type="ChEBI" id="CHEBI:18277"/>
        <dbReference type="ChEBI" id="CHEBI:33019"/>
        <dbReference type="ChEBI" id="CHEBI:58017"/>
        <dbReference type="EC" id="2.4.2.18"/>
    </reaction>
</comment>
<dbReference type="GO" id="GO:0000287">
    <property type="term" value="F:magnesium ion binding"/>
    <property type="evidence" value="ECO:0007669"/>
    <property type="project" value="UniProtKB-UniRule"/>
</dbReference>
<evidence type="ECO:0000256" key="5">
    <source>
        <dbReference type="ARBA" id="ARBA00022822"/>
    </source>
</evidence>
<dbReference type="Gene3D" id="3.40.1030.10">
    <property type="entry name" value="Nucleoside phosphorylase/phosphoribosyltransferase catalytic domain"/>
    <property type="match status" value="1"/>
</dbReference>
<dbReference type="Pfam" id="PF00591">
    <property type="entry name" value="Glycos_transf_3"/>
    <property type="match status" value="1"/>
</dbReference>
<dbReference type="PANTHER" id="PTHR43285:SF2">
    <property type="entry name" value="ANTHRANILATE PHOSPHORIBOSYLTRANSFERASE"/>
    <property type="match status" value="1"/>
</dbReference>
<organism evidence="12 13">
    <name type="scientific">Actinomarinicola tropica</name>
    <dbReference type="NCBI Taxonomy" id="2789776"/>
    <lineage>
        <taxon>Bacteria</taxon>
        <taxon>Bacillati</taxon>
        <taxon>Actinomycetota</taxon>
        <taxon>Acidimicrobiia</taxon>
        <taxon>Acidimicrobiales</taxon>
        <taxon>Iamiaceae</taxon>
        <taxon>Actinomarinicola</taxon>
    </lineage>
</organism>
<dbReference type="UniPathway" id="UPA00035">
    <property type="reaction ID" value="UER00041"/>
</dbReference>
<dbReference type="GO" id="GO:0004048">
    <property type="term" value="F:anthranilate phosphoribosyltransferase activity"/>
    <property type="evidence" value="ECO:0007669"/>
    <property type="project" value="UniProtKB-UniRule"/>
</dbReference>
<feature type="binding site" evidence="9">
    <location>
        <position position="89"/>
    </location>
    <ligand>
        <name>anthranilate</name>
        <dbReference type="ChEBI" id="CHEBI:16567"/>
        <label>1</label>
    </ligand>
</feature>
<feature type="binding site" evidence="9">
    <location>
        <position position="104"/>
    </location>
    <ligand>
        <name>Mg(2+)</name>
        <dbReference type="ChEBI" id="CHEBI:18420"/>
        <label>1</label>
    </ligand>
</feature>
<evidence type="ECO:0000256" key="8">
    <source>
        <dbReference type="ARBA" id="ARBA00061188"/>
    </source>
</evidence>
<dbReference type="SUPFAM" id="SSF52418">
    <property type="entry name" value="Nucleoside phosphorylase/phosphoribosyltransferase catalytic domain"/>
    <property type="match status" value="1"/>
</dbReference>
<dbReference type="NCBIfam" id="TIGR01245">
    <property type="entry name" value="trpD"/>
    <property type="match status" value="1"/>
</dbReference>
<evidence type="ECO:0000259" key="10">
    <source>
        <dbReference type="Pfam" id="PF00591"/>
    </source>
</evidence>
<dbReference type="RefSeq" id="WP_153759695.1">
    <property type="nucleotide sequence ID" value="NZ_CP045851.1"/>
</dbReference>
<dbReference type="InterPro" id="IPR000312">
    <property type="entry name" value="Glycosyl_Trfase_fam3"/>
</dbReference>
<feature type="binding site" evidence="9">
    <location>
        <position position="123"/>
    </location>
    <ligand>
        <name>anthranilate</name>
        <dbReference type="ChEBI" id="CHEBI:16567"/>
        <label>1</label>
    </ligand>
</feature>
<keyword evidence="4 9" id="KW-0808">Transferase</keyword>
<feature type="binding site" evidence="9">
    <location>
        <begin position="102"/>
        <end position="105"/>
    </location>
    <ligand>
        <name>5-phospho-alpha-D-ribose 1-diphosphate</name>
        <dbReference type="ChEBI" id="CHEBI:58017"/>
    </ligand>
</feature>
<dbReference type="InterPro" id="IPR005940">
    <property type="entry name" value="Anthranilate_Pribosyl_Tfrase"/>
</dbReference>
<dbReference type="KEGG" id="atq:GH723_11045"/>
<keyword evidence="9" id="KW-0479">Metal-binding</keyword>
<dbReference type="FunFam" id="3.40.1030.10:FF:000002">
    <property type="entry name" value="Anthranilate phosphoribosyltransferase"/>
    <property type="match status" value="1"/>
</dbReference>
<comment type="subunit">
    <text evidence="9">Homodimer.</text>
</comment>
<feature type="binding site" evidence="9">
    <location>
        <position position="89"/>
    </location>
    <ligand>
        <name>5-phospho-alpha-D-ribose 1-diphosphate</name>
        <dbReference type="ChEBI" id="CHEBI:58017"/>
    </ligand>
</feature>
<feature type="binding site" evidence="9">
    <location>
        <begin position="92"/>
        <end position="93"/>
    </location>
    <ligand>
        <name>5-phospho-alpha-D-ribose 1-diphosphate</name>
        <dbReference type="ChEBI" id="CHEBI:58017"/>
    </ligand>
</feature>
<evidence type="ECO:0000313" key="13">
    <source>
        <dbReference type="Proteomes" id="UP000334019"/>
    </source>
</evidence>
<gene>
    <name evidence="9 12" type="primary">trpD</name>
    <name evidence="12" type="ORF">GH723_11045</name>
</gene>
<keyword evidence="5 9" id="KW-0822">Tryptophan biosynthesis</keyword>
<evidence type="ECO:0000256" key="6">
    <source>
        <dbReference type="ARBA" id="ARBA00023141"/>
    </source>
</evidence>
<dbReference type="Proteomes" id="UP000334019">
    <property type="component" value="Chromosome"/>
</dbReference>
<dbReference type="InterPro" id="IPR017459">
    <property type="entry name" value="Glycosyl_Trfase_fam3_N_dom"/>
</dbReference>
<comment type="similarity">
    <text evidence="8">In the C-terminal section; belongs to the anthranilate phosphoribosyltransferase family.</text>
</comment>
<dbReference type="PANTHER" id="PTHR43285">
    <property type="entry name" value="ANTHRANILATE PHOSPHORIBOSYLTRANSFERASE"/>
    <property type="match status" value="1"/>
</dbReference>
<dbReference type="InterPro" id="IPR035902">
    <property type="entry name" value="Nuc_phospho_transferase"/>
</dbReference>
<keyword evidence="9" id="KW-0460">Magnesium</keyword>
<reference evidence="12 13" key="1">
    <citation type="submission" date="2019-11" db="EMBL/GenBank/DDBJ databases">
        <authorList>
            <person name="He Y."/>
        </authorList>
    </citation>
    <scope>NUCLEOTIDE SEQUENCE [LARGE SCALE GENOMIC DNA]</scope>
    <source>
        <strain evidence="12 13">SCSIO 58843</strain>
    </source>
</reference>
<sequence>MVAHHLDELGGWTPVLGALAEGRDLTFAQSAAAMSEILSGNASDARIAAFIVALRIKGETVEEVNGMVDAMLDASELLALNVDAVDVVGTGGSPARRLHALNVSTMASFVIAGAGVPVCKHGNRRASSTSGSFDLLEALGVEIELSGSAVARCVREAGIGFAFARAFHPAMRFAGPVRAELGIPTVFNVLGPLAHPSKIDRQVIGVGEARMLPLTSGVLASRGLPRSLVVHGSDGLDEITLTGPTLVHEIRDGEVSEWELDPRDHGIALRSADELRGGDPLTNAEIAKSVFAGEQGPARDIVVLNAAAGIYVGGAVDSLTEGIELAVTSIDEGRAAAALERLVELSLELATPAG</sequence>
<dbReference type="EC" id="2.4.2.18" evidence="9"/>
<dbReference type="GO" id="GO:0000162">
    <property type="term" value="P:L-tryptophan biosynthetic process"/>
    <property type="evidence" value="ECO:0007669"/>
    <property type="project" value="UniProtKB-UniRule"/>
</dbReference>
<comment type="function">
    <text evidence="9">Catalyzes the transfer of the phosphoribosyl group of 5-phosphorylribose-1-pyrophosphate (PRPP) to anthranilate to yield N-(5'-phosphoribosyl)-anthranilate (PRA).</text>
</comment>
<evidence type="ECO:0000256" key="9">
    <source>
        <dbReference type="HAMAP-Rule" id="MF_00211"/>
    </source>
</evidence>
<dbReference type="Pfam" id="PF02885">
    <property type="entry name" value="Glycos_trans_3N"/>
    <property type="match status" value="1"/>
</dbReference>
<evidence type="ECO:0000256" key="7">
    <source>
        <dbReference type="ARBA" id="ARBA00052328"/>
    </source>
</evidence>
<feature type="domain" description="Glycosyl transferase family 3 N-terminal" evidence="11">
    <location>
        <begin position="14"/>
        <end position="74"/>
    </location>
</feature>
<dbReference type="SUPFAM" id="SSF47648">
    <property type="entry name" value="Nucleoside phosphorylase/phosphoribosyltransferase N-terminal domain"/>
    <property type="match status" value="1"/>
</dbReference>
<evidence type="ECO:0000256" key="2">
    <source>
        <dbReference type="ARBA" id="ARBA00022605"/>
    </source>
</evidence>
<comment type="similarity">
    <text evidence="9">Belongs to the anthranilate phosphoribosyltransferase family.</text>
</comment>
<feature type="domain" description="Glycosyl transferase family 3" evidence="10">
    <location>
        <begin position="83"/>
        <end position="335"/>
    </location>
</feature>
<dbReference type="EMBL" id="CP045851">
    <property type="protein sequence ID" value="QGG95588.1"/>
    <property type="molecule type" value="Genomic_DNA"/>
</dbReference>
<name>A0A5Q2RFH5_9ACTN</name>
<feature type="binding site" evidence="9">
    <location>
        <position position="178"/>
    </location>
    <ligand>
        <name>anthranilate</name>
        <dbReference type="ChEBI" id="CHEBI:16567"/>
        <label>2</label>
    </ligand>
</feature>
<feature type="binding site" evidence="9">
    <location>
        <begin position="120"/>
        <end position="128"/>
    </location>
    <ligand>
        <name>5-phospho-alpha-D-ribose 1-diphosphate</name>
        <dbReference type="ChEBI" id="CHEBI:58017"/>
    </ligand>
</feature>
<feature type="binding site" evidence="9">
    <location>
        <position position="238"/>
    </location>
    <ligand>
        <name>Mg(2+)</name>
        <dbReference type="ChEBI" id="CHEBI:18420"/>
        <label>1</label>
    </ligand>
</feature>
<comment type="caution">
    <text evidence="9">Lacks conserved residue(s) required for the propagation of feature annotation.</text>
</comment>
<dbReference type="AlphaFoldDB" id="A0A5Q2RFH5"/>
<keyword evidence="3 9" id="KW-0328">Glycosyltransferase</keyword>
<keyword evidence="2 9" id="KW-0028">Amino-acid biosynthesis</keyword>
<feature type="binding site" evidence="9">
    <location>
        <position position="237"/>
    </location>
    <ligand>
        <name>Mg(2+)</name>
        <dbReference type="ChEBI" id="CHEBI:18420"/>
        <label>2</label>
    </ligand>
</feature>
<evidence type="ECO:0000259" key="11">
    <source>
        <dbReference type="Pfam" id="PF02885"/>
    </source>
</evidence>
<protein>
    <recommendedName>
        <fullName evidence="9">Anthranilate phosphoribosyltransferase</fullName>
        <ecNumber evidence="9">2.4.2.18</ecNumber>
    </recommendedName>
</protein>